<accession>A0A397VLB5</accession>
<proteinExistence type="predicted"/>
<dbReference type="AlphaFoldDB" id="A0A397VLB5"/>
<comment type="caution">
    <text evidence="1">The sequence shown here is derived from an EMBL/GenBank/DDBJ whole genome shotgun (WGS) entry which is preliminary data.</text>
</comment>
<dbReference type="GO" id="GO:0004800">
    <property type="term" value="F:thyroxine 5'-deiodinase activity"/>
    <property type="evidence" value="ECO:0007669"/>
    <property type="project" value="InterPro"/>
</dbReference>
<evidence type="ECO:0000313" key="1">
    <source>
        <dbReference type="EMBL" id="RIB22117.1"/>
    </source>
</evidence>
<gene>
    <name evidence="1" type="ORF">C2G38_1030883</name>
</gene>
<dbReference type="Pfam" id="PF00837">
    <property type="entry name" value="T4_deiodinase"/>
    <property type="match status" value="1"/>
</dbReference>
<evidence type="ECO:0000313" key="2">
    <source>
        <dbReference type="Proteomes" id="UP000266673"/>
    </source>
</evidence>
<dbReference type="Proteomes" id="UP000266673">
    <property type="component" value="Unassembled WGS sequence"/>
</dbReference>
<dbReference type="InterPro" id="IPR000643">
    <property type="entry name" value="Iodothyronine_deiodinase"/>
</dbReference>
<protein>
    <submittedName>
        <fullName evidence="1">Iodothyronine deiodinase-domain-containing protein</fullName>
    </submittedName>
</protein>
<sequence length="319" mass="36790">MLKLLKISKKKIMPNNIPENPVTITPKLPNTKEELLTLLREEERRRMSPELQELYRKVCNDPTCGKDWMDITDQMQHELVREFGYSDEAVQLMRRAPQLYPDDPEFRTTQVYVRNNIANLGNLKEGMEAPDCPLIPLKYSDITIPNISIEASKMTVPYMAVGTTDNTDLQNQISLRSLCRSGRPLVLLAGSLTCPLYRYISHVLNDMYELYQTRADFYMIQIREAHASDVWPIGNIIDIKEHKNLSDRLAAAEEMVKATQLKIPVLVDTMDNIFLNSYCPWPFRFFIVVDGILKLVGMPKEARYDTTDLVECLETLLNQ</sequence>
<organism evidence="1 2">
    <name type="scientific">Gigaspora rosea</name>
    <dbReference type="NCBI Taxonomy" id="44941"/>
    <lineage>
        <taxon>Eukaryota</taxon>
        <taxon>Fungi</taxon>
        <taxon>Fungi incertae sedis</taxon>
        <taxon>Mucoromycota</taxon>
        <taxon>Glomeromycotina</taxon>
        <taxon>Glomeromycetes</taxon>
        <taxon>Diversisporales</taxon>
        <taxon>Gigasporaceae</taxon>
        <taxon>Gigaspora</taxon>
    </lineage>
</organism>
<dbReference type="PANTHER" id="PTHR11781">
    <property type="entry name" value="IODOTHYRONINE DEIODINASE"/>
    <property type="match status" value="1"/>
</dbReference>
<dbReference type="PANTHER" id="PTHR11781:SF22">
    <property type="entry name" value="TYPE I IODOTHYRONINE DEIODINASE"/>
    <property type="match status" value="1"/>
</dbReference>
<dbReference type="Gene3D" id="3.40.30.10">
    <property type="entry name" value="Glutaredoxin"/>
    <property type="match status" value="1"/>
</dbReference>
<keyword evidence="2" id="KW-1185">Reference proteome</keyword>
<reference evidence="1 2" key="1">
    <citation type="submission" date="2018-06" db="EMBL/GenBank/DDBJ databases">
        <title>Comparative genomics reveals the genomic features of Rhizophagus irregularis, R. cerebriforme, R. diaphanum and Gigaspora rosea, and their symbiotic lifestyle signature.</title>
        <authorList>
            <person name="Morin E."/>
            <person name="San Clemente H."/>
            <person name="Chen E.C.H."/>
            <person name="De La Providencia I."/>
            <person name="Hainaut M."/>
            <person name="Kuo A."/>
            <person name="Kohler A."/>
            <person name="Murat C."/>
            <person name="Tang N."/>
            <person name="Roy S."/>
            <person name="Loubradou J."/>
            <person name="Henrissat B."/>
            <person name="Grigoriev I.V."/>
            <person name="Corradi N."/>
            <person name="Roux C."/>
            <person name="Martin F.M."/>
        </authorList>
    </citation>
    <scope>NUCLEOTIDE SEQUENCE [LARGE SCALE GENOMIC DNA]</scope>
    <source>
        <strain evidence="1 2">DAOM 194757</strain>
    </source>
</reference>
<dbReference type="OrthoDB" id="428577at2759"/>
<name>A0A397VLB5_9GLOM</name>
<dbReference type="EMBL" id="QKWP01000324">
    <property type="protein sequence ID" value="RIB22117.1"/>
    <property type="molecule type" value="Genomic_DNA"/>
</dbReference>